<dbReference type="InterPro" id="IPR014567">
    <property type="entry name" value="UCP031900"/>
</dbReference>
<organism evidence="4 5">
    <name type="scientific">Sphingomonas oryzagri</name>
    <dbReference type="NCBI Taxonomy" id="3042314"/>
    <lineage>
        <taxon>Bacteria</taxon>
        <taxon>Pseudomonadati</taxon>
        <taxon>Pseudomonadota</taxon>
        <taxon>Alphaproteobacteria</taxon>
        <taxon>Sphingomonadales</taxon>
        <taxon>Sphingomonadaceae</taxon>
        <taxon>Sphingomonas</taxon>
    </lineage>
</organism>
<feature type="signal peptide" evidence="2">
    <location>
        <begin position="1"/>
        <end position="22"/>
    </location>
</feature>
<feature type="region of interest" description="Disordered" evidence="1">
    <location>
        <begin position="100"/>
        <end position="123"/>
    </location>
</feature>
<evidence type="ECO:0000313" key="4">
    <source>
        <dbReference type="EMBL" id="MDH7641100.1"/>
    </source>
</evidence>
<dbReference type="PIRSF" id="PIRSF031900">
    <property type="entry name" value="UCP031900"/>
    <property type="match status" value="1"/>
</dbReference>
<sequence length="320" mass="33994">MHRLALLAALVAILPLPLAVRSAPQGVTATPVALDPADPGLRTVGALRYLGGWVLKGTDRRFGGISSMTIQDGHFVMLSDGGVVTRLRFSGAGAQADYAMSELPDGPGDGGKVDRDSESSTYDPATGHVWAGFETRNQIWRYTRGFAVADGHAAPKLMADWPNNEGAEAMVRLADGRFLVFAETKRCKDGSHFALLFSGDPVEHPDATSFCYKGPPGGFAPTDAAQLPDGRVLVLHRRFSPTAGFSAALTVIDPKAIVPGGAPVVGKLLAKIAPPLTVDNMEALAIEPTPAGPVVWIGSDDNYFFLERTLLMRFALPKDF</sequence>
<gene>
    <name evidence="4" type="ORF">QGN17_20365</name>
</gene>
<evidence type="ECO:0000313" key="5">
    <source>
        <dbReference type="Proteomes" id="UP001160625"/>
    </source>
</evidence>
<proteinExistence type="predicted"/>
<feature type="chain" id="PRO_5046430307" evidence="2">
    <location>
        <begin position="23"/>
        <end position="320"/>
    </location>
</feature>
<comment type="caution">
    <text evidence="4">The sequence shown here is derived from an EMBL/GenBank/DDBJ whole genome shotgun (WGS) entry which is preliminary data.</text>
</comment>
<protein>
    <submittedName>
        <fullName evidence="4">Esterase-like activity of phytase family protein</fullName>
    </submittedName>
</protein>
<keyword evidence="2" id="KW-0732">Signal</keyword>
<dbReference type="Pfam" id="PF13449">
    <property type="entry name" value="Phytase-like"/>
    <property type="match status" value="1"/>
</dbReference>
<evidence type="ECO:0000256" key="1">
    <source>
        <dbReference type="SAM" id="MobiDB-lite"/>
    </source>
</evidence>
<keyword evidence="5" id="KW-1185">Reference proteome</keyword>
<reference evidence="4" key="1">
    <citation type="submission" date="2023-04" db="EMBL/GenBank/DDBJ databases">
        <title>Sphingomonas sp. MAHUQ-71 isolated from rice field.</title>
        <authorList>
            <person name="Huq M.A."/>
        </authorList>
    </citation>
    <scope>NUCLEOTIDE SEQUENCE</scope>
    <source>
        <strain evidence="4">MAHUQ-71</strain>
    </source>
</reference>
<dbReference type="InterPro" id="IPR027372">
    <property type="entry name" value="Phytase-like_dom"/>
</dbReference>
<evidence type="ECO:0000259" key="3">
    <source>
        <dbReference type="Pfam" id="PF13449"/>
    </source>
</evidence>
<dbReference type="EMBL" id="JARYGZ010000006">
    <property type="protein sequence ID" value="MDH7641100.1"/>
    <property type="molecule type" value="Genomic_DNA"/>
</dbReference>
<evidence type="ECO:0000256" key="2">
    <source>
        <dbReference type="SAM" id="SignalP"/>
    </source>
</evidence>
<name>A0ABT6N7N7_9SPHN</name>
<accession>A0ABT6N7N7</accession>
<dbReference type="RefSeq" id="WP_281046440.1">
    <property type="nucleotide sequence ID" value="NZ_JARYGZ010000006.1"/>
</dbReference>
<feature type="domain" description="Phytase-like" evidence="3">
    <location>
        <begin position="61"/>
        <end position="303"/>
    </location>
</feature>
<dbReference type="Proteomes" id="UP001160625">
    <property type="component" value="Unassembled WGS sequence"/>
</dbReference>